<evidence type="ECO:0000259" key="7">
    <source>
        <dbReference type="Pfam" id="PF16889"/>
    </source>
</evidence>
<keyword evidence="2 5" id="KW-0732">Signal</keyword>
<dbReference type="PANTHER" id="PTHR39210:SF1">
    <property type="entry name" value="HEPARIN-SULFATE LYASE"/>
    <property type="match status" value="1"/>
</dbReference>
<dbReference type="Pfam" id="PF07940">
    <property type="entry name" value="Hepar_II_III_C"/>
    <property type="match status" value="1"/>
</dbReference>
<protein>
    <submittedName>
        <fullName evidence="8">Heparan-sulfate lyase</fullName>
    </submittedName>
</protein>
<dbReference type="Gene3D" id="1.50.10.100">
    <property type="entry name" value="Chondroitin AC/alginate lyase"/>
    <property type="match status" value="1"/>
</dbReference>
<sequence>MSILFKTRVLFVLSLLCIAPLVKGQSSDFTTETEMLLNRLNLENAGLHVVSKQDNLEATGKELLKYYKKRSFVKHPVTEGSSDINISEKDKKWANDALKHVFVGQPAYPSHFCGDDIDWNSRPVPDNEWVWQLNRMYFWNAMGKVYAKTSDERFAKEWCAQLVDWTNKNPRDEAHKYAWRSIEAGIRGRSWTGLFHQFIKSEHFTPEVLVAFMNSCYEHAEFLMTTYSSGSNWALMEAEGMAFIAFTFPEFKNSQKWKSEAILRLNKEMSLQVNADGHQRELAMGYHIGSIGWFYRTYELAKLNGLESAFPASFINSLEKMCEVPMKLGLPDGTNAQFGDAWAGEPMQYSEKFKDWSDRFNRKDFLFLATGGTQGTAPEQKAYALEESGLYSLRSGWNKNAVSMVLKCGPNGGGHCQPDNGTFTLYAGGRTLMPDSGSYIYSGNPEGRKWFRQTKSHQTLTLNGENTQYDPKLLLWQPGEDLDILVVENAGYDQLTHRRSVFFVDKRYFVIVDEAIGKATGDIDLHFQLAPGNAVFDHNRFSVNSDFKEGWNVLVRTQKQKGLELSEEEGWVSFEYTKKEPRPAFRYRLKKTSAQQPVHFTTLVTPYEKEIPDIKVKLDTLSKVSHDHLQITVTENGKKRIVKYNL</sequence>
<organism evidence="8 9">
    <name type="scientific">Kriegella aquimaris</name>
    <dbReference type="NCBI Taxonomy" id="192904"/>
    <lineage>
        <taxon>Bacteria</taxon>
        <taxon>Pseudomonadati</taxon>
        <taxon>Bacteroidota</taxon>
        <taxon>Flavobacteriia</taxon>
        <taxon>Flavobacteriales</taxon>
        <taxon>Flavobacteriaceae</taxon>
        <taxon>Kriegella</taxon>
    </lineage>
</organism>
<feature type="domain" description="Heparin-sulfate lyase N-terminal" evidence="7">
    <location>
        <begin position="38"/>
        <end position="363"/>
    </location>
</feature>
<keyword evidence="3" id="KW-0574">Periplasm</keyword>
<feature type="chain" id="PRO_5011684367" evidence="5">
    <location>
        <begin position="25"/>
        <end position="646"/>
    </location>
</feature>
<keyword evidence="9" id="KW-1185">Reference proteome</keyword>
<dbReference type="Pfam" id="PF16889">
    <property type="entry name" value="Hepar_II_III_N"/>
    <property type="match status" value="1"/>
</dbReference>
<name>A0A1G9SWL1_9FLAO</name>
<comment type="subcellular location">
    <subcellularLocation>
        <location evidence="1">Periplasm</location>
    </subcellularLocation>
</comment>
<dbReference type="AlphaFoldDB" id="A0A1G9SWL1"/>
<evidence type="ECO:0000256" key="1">
    <source>
        <dbReference type="ARBA" id="ARBA00004418"/>
    </source>
</evidence>
<dbReference type="OrthoDB" id="7335480at2"/>
<evidence type="ECO:0000256" key="3">
    <source>
        <dbReference type="ARBA" id="ARBA00022764"/>
    </source>
</evidence>
<proteinExistence type="predicted"/>
<keyword evidence="4 8" id="KW-0456">Lyase</keyword>
<feature type="domain" description="Heparinase II/III-like C-terminal" evidence="6">
    <location>
        <begin position="383"/>
        <end position="587"/>
    </location>
</feature>
<dbReference type="Proteomes" id="UP000199440">
    <property type="component" value="Unassembled WGS sequence"/>
</dbReference>
<dbReference type="EMBL" id="FNGV01000008">
    <property type="protein sequence ID" value="SDM39826.1"/>
    <property type="molecule type" value="Genomic_DNA"/>
</dbReference>
<gene>
    <name evidence="8" type="ORF">SAMN04488514_108130</name>
</gene>
<dbReference type="GO" id="GO:0042597">
    <property type="term" value="C:periplasmic space"/>
    <property type="evidence" value="ECO:0007669"/>
    <property type="project" value="UniProtKB-SubCell"/>
</dbReference>
<dbReference type="RefSeq" id="WP_089891562.1">
    <property type="nucleotide sequence ID" value="NZ_FNGV01000008.1"/>
</dbReference>
<dbReference type="PANTHER" id="PTHR39210">
    <property type="entry name" value="HEPARIN-SULFATE LYASE"/>
    <property type="match status" value="1"/>
</dbReference>
<dbReference type="STRING" id="192904.SAMN04488514_108130"/>
<reference evidence="8 9" key="1">
    <citation type="submission" date="2016-10" db="EMBL/GenBank/DDBJ databases">
        <authorList>
            <person name="de Groot N.N."/>
        </authorList>
    </citation>
    <scope>NUCLEOTIDE SEQUENCE [LARGE SCALE GENOMIC DNA]</scope>
    <source>
        <strain evidence="8 9">DSM 19886</strain>
    </source>
</reference>
<evidence type="ECO:0000259" key="6">
    <source>
        <dbReference type="Pfam" id="PF07940"/>
    </source>
</evidence>
<evidence type="ECO:0000256" key="2">
    <source>
        <dbReference type="ARBA" id="ARBA00022729"/>
    </source>
</evidence>
<dbReference type="SUPFAM" id="SSF48230">
    <property type="entry name" value="Chondroitin AC/alginate lyase"/>
    <property type="match status" value="1"/>
</dbReference>
<dbReference type="InterPro" id="IPR008929">
    <property type="entry name" value="Chondroitin_lyas"/>
</dbReference>
<evidence type="ECO:0000313" key="8">
    <source>
        <dbReference type="EMBL" id="SDM39826.1"/>
    </source>
</evidence>
<feature type="signal peptide" evidence="5">
    <location>
        <begin position="1"/>
        <end position="24"/>
    </location>
</feature>
<dbReference type="InterPro" id="IPR012480">
    <property type="entry name" value="Hepar_II_III_C"/>
</dbReference>
<accession>A0A1G9SWL1</accession>
<dbReference type="InterPro" id="IPR031680">
    <property type="entry name" value="Hepar_II_III_N"/>
</dbReference>
<evidence type="ECO:0000256" key="4">
    <source>
        <dbReference type="ARBA" id="ARBA00023239"/>
    </source>
</evidence>
<dbReference type="GO" id="GO:0016829">
    <property type="term" value="F:lyase activity"/>
    <property type="evidence" value="ECO:0007669"/>
    <property type="project" value="UniProtKB-KW"/>
</dbReference>
<evidence type="ECO:0000313" key="9">
    <source>
        <dbReference type="Proteomes" id="UP000199440"/>
    </source>
</evidence>
<dbReference type="Gene3D" id="2.70.98.70">
    <property type="match status" value="1"/>
</dbReference>
<evidence type="ECO:0000256" key="5">
    <source>
        <dbReference type="SAM" id="SignalP"/>
    </source>
</evidence>